<evidence type="ECO:0000259" key="16">
    <source>
        <dbReference type="SMART" id="SM00752"/>
    </source>
</evidence>
<dbReference type="InParanoid" id="A0A1S3JV01"/>
<feature type="transmembrane region" description="Helical" evidence="15">
    <location>
        <begin position="308"/>
        <end position="329"/>
    </location>
</feature>
<keyword evidence="8 15" id="KW-0472">Membrane</keyword>
<keyword evidence="17" id="KW-1185">Reference proteome</keyword>
<keyword evidence="10" id="KW-0456">Lyase</keyword>
<dbReference type="Pfam" id="PF05090">
    <property type="entry name" value="HTTM"/>
    <property type="match status" value="1"/>
</dbReference>
<dbReference type="InterPro" id="IPR053935">
    <property type="entry name" value="VKGC_lumenal_dom"/>
</dbReference>
<evidence type="ECO:0000256" key="6">
    <source>
        <dbReference type="ARBA" id="ARBA00022989"/>
    </source>
</evidence>
<dbReference type="GO" id="GO:0019842">
    <property type="term" value="F:vitamin binding"/>
    <property type="evidence" value="ECO:0007669"/>
    <property type="project" value="TreeGrafter"/>
</dbReference>
<dbReference type="OMA" id="SWRMMLR"/>
<keyword evidence="9" id="KW-1015">Disulfide bond</keyword>
<evidence type="ECO:0000256" key="1">
    <source>
        <dbReference type="ARBA" id="ARBA00004477"/>
    </source>
</evidence>
<dbReference type="GO" id="GO:0008488">
    <property type="term" value="F:gamma-glutamyl carboxylase activity"/>
    <property type="evidence" value="ECO:0007669"/>
    <property type="project" value="UniProtKB-EC"/>
</dbReference>
<organism evidence="17 18">
    <name type="scientific">Lingula anatina</name>
    <name type="common">Brachiopod</name>
    <name type="synonym">Lingula unguis</name>
    <dbReference type="NCBI Taxonomy" id="7574"/>
    <lineage>
        <taxon>Eukaryota</taxon>
        <taxon>Metazoa</taxon>
        <taxon>Spiralia</taxon>
        <taxon>Lophotrochozoa</taxon>
        <taxon>Brachiopoda</taxon>
        <taxon>Linguliformea</taxon>
        <taxon>Lingulata</taxon>
        <taxon>Lingulida</taxon>
        <taxon>Linguloidea</taxon>
        <taxon>Lingulidae</taxon>
        <taxon>Lingula</taxon>
    </lineage>
</organism>
<dbReference type="PANTHER" id="PTHR12639:SF7">
    <property type="entry name" value="HTTM DOMAIN-CONTAINING PROTEIN"/>
    <property type="match status" value="1"/>
</dbReference>
<accession>A0A1S3JV01</accession>
<dbReference type="InterPro" id="IPR011051">
    <property type="entry name" value="RmlC_Cupin_sf"/>
</dbReference>
<protein>
    <recommendedName>
        <fullName evidence="3">Vitamin K-dependent gamma-carboxylase</fullName>
        <ecNumber evidence="2">4.1.1.90</ecNumber>
    </recommendedName>
    <alternativeName>
        <fullName evidence="11">Gamma-glutamyl carboxylase</fullName>
    </alternativeName>
    <alternativeName>
        <fullName evidence="12">Peptidyl-glutamate 4-carboxylase</fullName>
    </alternativeName>
    <alternativeName>
        <fullName evidence="13">Vitamin K gamma glutamyl carboxylase</fullName>
    </alternativeName>
</protein>
<evidence type="ECO:0000256" key="10">
    <source>
        <dbReference type="ARBA" id="ARBA00023239"/>
    </source>
</evidence>
<keyword evidence="7" id="KW-0007">Acetylation</keyword>
<dbReference type="AlphaFoldDB" id="A0A1S3JV01"/>
<comment type="catalytic activity">
    <reaction evidence="14">
        <text>4-carboxy-L-glutamyl-[protein] + 2,3-epoxyphylloquinone + H2O + H(+) = phylloquinol + L-glutamyl-[protein] + CO2 + O2</text>
        <dbReference type="Rhea" id="RHEA:45140"/>
        <dbReference type="Rhea" id="RHEA-COMP:10208"/>
        <dbReference type="Rhea" id="RHEA-COMP:11094"/>
        <dbReference type="ChEBI" id="CHEBI:15377"/>
        <dbReference type="ChEBI" id="CHEBI:15378"/>
        <dbReference type="ChEBI" id="CHEBI:15379"/>
        <dbReference type="ChEBI" id="CHEBI:15759"/>
        <dbReference type="ChEBI" id="CHEBI:16526"/>
        <dbReference type="ChEBI" id="CHEBI:28433"/>
        <dbReference type="ChEBI" id="CHEBI:29973"/>
        <dbReference type="ChEBI" id="CHEBI:84990"/>
        <dbReference type="EC" id="4.1.1.90"/>
    </reaction>
    <physiologicalReaction direction="right-to-left" evidence="14">
        <dbReference type="Rhea" id="RHEA:45142"/>
    </physiologicalReaction>
</comment>
<dbReference type="OrthoDB" id="10060834at2759"/>
<feature type="transmembrane region" description="Helical" evidence="15">
    <location>
        <begin position="164"/>
        <end position="197"/>
    </location>
</feature>
<feature type="domain" description="HTTM-like" evidence="16">
    <location>
        <begin position="105"/>
        <end position="373"/>
    </location>
</feature>
<keyword evidence="5" id="KW-0256">Endoplasmic reticulum</keyword>
<proteinExistence type="predicted"/>
<reference evidence="18" key="1">
    <citation type="submission" date="2025-08" db="UniProtKB">
        <authorList>
            <consortium name="RefSeq"/>
        </authorList>
    </citation>
    <scope>IDENTIFICATION</scope>
    <source>
        <tissue evidence="18">Gonads</tissue>
    </source>
</reference>
<dbReference type="SMART" id="SM00752">
    <property type="entry name" value="HTTM"/>
    <property type="match status" value="1"/>
</dbReference>
<evidence type="ECO:0000256" key="5">
    <source>
        <dbReference type="ARBA" id="ARBA00022824"/>
    </source>
</evidence>
<dbReference type="Proteomes" id="UP000085678">
    <property type="component" value="Unplaced"/>
</dbReference>
<evidence type="ECO:0000256" key="4">
    <source>
        <dbReference type="ARBA" id="ARBA00022692"/>
    </source>
</evidence>
<keyword evidence="6 15" id="KW-1133">Transmembrane helix</keyword>
<evidence type="ECO:0000256" key="14">
    <source>
        <dbReference type="ARBA" id="ARBA00048415"/>
    </source>
</evidence>
<feature type="transmembrane region" description="Helical" evidence="15">
    <location>
        <begin position="336"/>
        <end position="356"/>
    </location>
</feature>
<dbReference type="GeneID" id="106176385"/>
<evidence type="ECO:0000256" key="12">
    <source>
        <dbReference type="ARBA" id="ARBA00030249"/>
    </source>
</evidence>
<sequence length="686" mass="78013">MAEYGSTRRRVVHTTTEKLISRTAKADDDDVETTETVITSSSVCGSDGADDRFDGGRAGVTRRALSGYSRGGLGEQREEYSYRRYQSPYATTGPQHSRWALGWRVNATNLAVFRIIFGAYMAWDVLMTVQKGDIDQNFGASFPELNFKYFLARRVPKPDPAIVLYMFWGVATSAILISIGLFYRLACFLFLVLFTYLNLLEKSRHSNNYYLYTLVAILMCVTDCNAVLSLDSYFASGSNRKEKEKHIPKWQLKVFQFQIVICYFFAGVAKINYDSVVRGEPVRSRLIKDANAHYIYSLIFPSEIVDDAIGHSFSLSCMMFNLSVGFLLLNSRTRLAGILLTMFVFVANRVFLIGHYPCPVMMAANILFLEPEALTDFIKSLTYKWKGYQHVYVSTTYVSYAPVSKLVKLFLILYCLLQVTVPLRHLVYPGDVSWTNEGHQFSWRRVVNEEDMLMNVVLKPKDGSSGLRYDPYQLRLTDRQVKMMLTDAELILQLVDHIKQRPGKDTNLKPGTFGVHIDMWRSLNGRPFQRWIDPETDLTKVDPDAFHATWLLPKHSDHELDFPELREYVETVAKKGFNTAFFIANPGEFFEAYLNREDCSVYIATVSGKIDVLLTATAGKVNLELEKETRTLEPGSKITLPSSGPHRVSAKGKSPAIWAYTYKCSVGAFERALGMFSYAGWLDMKK</sequence>
<dbReference type="EC" id="4.1.1.90" evidence="2"/>
<evidence type="ECO:0000256" key="11">
    <source>
        <dbReference type="ARBA" id="ARBA00030083"/>
    </source>
</evidence>
<feature type="transmembrane region" description="Helical" evidence="15">
    <location>
        <begin position="209"/>
        <end position="234"/>
    </location>
</feature>
<evidence type="ECO:0000256" key="13">
    <source>
        <dbReference type="ARBA" id="ARBA00032107"/>
    </source>
</evidence>
<evidence type="ECO:0000256" key="7">
    <source>
        <dbReference type="ARBA" id="ARBA00022990"/>
    </source>
</evidence>
<dbReference type="Pfam" id="PF22777">
    <property type="entry name" value="VKGC_lumenal_dom"/>
    <property type="match status" value="1"/>
</dbReference>
<dbReference type="SUPFAM" id="SSF51182">
    <property type="entry name" value="RmlC-like cupins"/>
    <property type="match status" value="1"/>
</dbReference>
<evidence type="ECO:0000256" key="2">
    <source>
        <dbReference type="ARBA" id="ARBA00012248"/>
    </source>
</evidence>
<dbReference type="STRING" id="7574.A0A1S3JV01"/>
<evidence type="ECO:0000313" key="17">
    <source>
        <dbReference type="Proteomes" id="UP000085678"/>
    </source>
</evidence>
<keyword evidence="4 15" id="KW-0812">Transmembrane</keyword>
<evidence type="ECO:0000256" key="15">
    <source>
        <dbReference type="SAM" id="Phobius"/>
    </source>
</evidence>
<dbReference type="KEGG" id="lak:106176385"/>
<name>A0A1S3JV01_LINAN</name>
<dbReference type="InterPro" id="IPR007782">
    <property type="entry name" value="VKG_COase"/>
</dbReference>
<dbReference type="InterPro" id="IPR011020">
    <property type="entry name" value="HTTM-like"/>
</dbReference>
<evidence type="ECO:0000256" key="8">
    <source>
        <dbReference type="ARBA" id="ARBA00023136"/>
    </source>
</evidence>
<evidence type="ECO:0000256" key="3">
    <source>
        <dbReference type="ARBA" id="ARBA00017054"/>
    </source>
</evidence>
<dbReference type="PANTHER" id="PTHR12639">
    <property type="entry name" value="VITAMIN K-DEPENDENT GAMMA-CARBOXYLASE"/>
    <property type="match status" value="1"/>
</dbReference>
<dbReference type="GO" id="GO:0005789">
    <property type="term" value="C:endoplasmic reticulum membrane"/>
    <property type="evidence" value="ECO:0007669"/>
    <property type="project" value="UniProtKB-SubCell"/>
</dbReference>
<dbReference type="InterPro" id="IPR053934">
    <property type="entry name" value="HTTM_dom"/>
</dbReference>
<evidence type="ECO:0000256" key="9">
    <source>
        <dbReference type="ARBA" id="ARBA00023157"/>
    </source>
</evidence>
<comment type="subcellular location">
    <subcellularLocation>
        <location evidence="1">Endoplasmic reticulum membrane</location>
        <topology evidence="1">Multi-pass membrane protein</topology>
    </subcellularLocation>
</comment>
<gene>
    <name evidence="18" type="primary">LOC106176385</name>
</gene>
<dbReference type="RefSeq" id="XP_013414205.1">
    <property type="nucleotide sequence ID" value="XM_013558751.1"/>
</dbReference>
<evidence type="ECO:0000313" key="18">
    <source>
        <dbReference type="RefSeq" id="XP_013414205.1"/>
    </source>
</evidence>